<feature type="transmembrane region" description="Helical" evidence="1">
    <location>
        <begin position="6"/>
        <end position="26"/>
    </location>
</feature>
<feature type="domain" description="Endonuclease/exonuclease/phosphatase" evidence="2">
    <location>
        <begin position="92"/>
        <end position="179"/>
    </location>
</feature>
<dbReference type="InterPro" id="IPR005135">
    <property type="entry name" value="Endo/exonuclease/phosphatase"/>
</dbReference>
<name>A0A151JPE5_9HYME</name>
<keyword evidence="1" id="KW-0812">Transmembrane</keyword>
<evidence type="ECO:0000313" key="4">
    <source>
        <dbReference type="Proteomes" id="UP000078492"/>
    </source>
</evidence>
<dbReference type="Pfam" id="PF14529">
    <property type="entry name" value="Exo_endo_phos_2"/>
    <property type="match status" value="1"/>
</dbReference>
<dbReference type="EMBL" id="KQ978756">
    <property type="protein sequence ID" value="KYN28600.1"/>
    <property type="molecule type" value="Genomic_DNA"/>
</dbReference>
<protein>
    <recommendedName>
        <fullName evidence="2">Endonuclease/exonuclease/phosphatase domain-containing protein</fullName>
    </recommendedName>
</protein>
<organism evidence="3 4">
    <name type="scientific">Trachymyrmex cornetzi</name>
    <dbReference type="NCBI Taxonomy" id="471704"/>
    <lineage>
        <taxon>Eukaryota</taxon>
        <taxon>Metazoa</taxon>
        <taxon>Ecdysozoa</taxon>
        <taxon>Arthropoda</taxon>
        <taxon>Hexapoda</taxon>
        <taxon>Insecta</taxon>
        <taxon>Pterygota</taxon>
        <taxon>Neoptera</taxon>
        <taxon>Endopterygota</taxon>
        <taxon>Hymenoptera</taxon>
        <taxon>Apocrita</taxon>
        <taxon>Aculeata</taxon>
        <taxon>Formicoidea</taxon>
        <taxon>Formicidae</taxon>
        <taxon>Myrmicinae</taxon>
        <taxon>Trachymyrmex</taxon>
    </lineage>
</organism>
<dbReference type="SUPFAM" id="SSF56219">
    <property type="entry name" value="DNase I-like"/>
    <property type="match status" value="1"/>
</dbReference>
<dbReference type="Proteomes" id="UP000078492">
    <property type="component" value="Unassembled WGS sequence"/>
</dbReference>
<reference evidence="3 4" key="1">
    <citation type="submission" date="2015-09" db="EMBL/GenBank/DDBJ databases">
        <title>Trachymyrmex cornetzi WGS genome.</title>
        <authorList>
            <person name="Nygaard S."/>
            <person name="Hu H."/>
            <person name="Boomsma J."/>
            <person name="Zhang G."/>
        </authorList>
    </citation>
    <scope>NUCLEOTIDE SEQUENCE [LARGE SCALE GENOMIC DNA]</scope>
    <source>
        <strain evidence="3">Tcor2-1</strain>
        <tissue evidence="3">Whole body</tissue>
    </source>
</reference>
<sequence length="223" mass="26242">MVHPVYLFFVFFLFYFYIFIIIKILLWNCRGYKNKKQELSRNVDGYDVIVLMETKCPHNSGVYISGYRTYQISRGSLRVNDFRPLFDFDPGGCESIFLGDFNAHNTLWNCEYMDTIGESLQEAMERRDFMCVNMDTSSRIGAIGERDSNLDLLFCSAVLDNIEYNQLDDTWDSDHFPIVFKLATHRGIYSKRTNRITTKKTDWNKYAVSHIWLNALLLKHGRE</sequence>
<proteinExistence type="predicted"/>
<dbReference type="Gene3D" id="3.60.10.10">
    <property type="entry name" value="Endonuclease/exonuclease/phosphatase"/>
    <property type="match status" value="1"/>
</dbReference>
<keyword evidence="1" id="KW-1133">Transmembrane helix</keyword>
<evidence type="ECO:0000313" key="3">
    <source>
        <dbReference type="EMBL" id="KYN28600.1"/>
    </source>
</evidence>
<keyword evidence="4" id="KW-1185">Reference proteome</keyword>
<dbReference type="InterPro" id="IPR036691">
    <property type="entry name" value="Endo/exonu/phosph_ase_sf"/>
</dbReference>
<keyword evidence="1" id="KW-0472">Membrane</keyword>
<evidence type="ECO:0000259" key="2">
    <source>
        <dbReference type="Pfam" id="PF14529"/>
    </source>
</evidence>
<dbReference type="AlphaFoldDB" id="A0A151JPE5"/>
<evidence type="ECO:0000256" key="1">
    <source>
        <dbReference type="SAM" id="Phobius"/>
    </source>
</evidence>
<accession>A0A151JPE5</accession>
<gene>
    <name evidence="3" type="ORF">ALC57_01992</name>
</gene>
<dbReference type="GO" id="GO:0003824">
    <property type="term" value="F:catalytic activity"/>
    <property type="evidence" value="ECO:0007669"/>
    <property type="project" value="InterPro"/>
</dbReference>